<accession>Q559M0</accession>
<dbReference type="PhylomeDB" id="Q559M0"/>
<dbReference type="PaxDb" id="44689-DDB0217024"/>
<dbReference type="AlphaFoldDB" id="Q559M0"/>
<sequence length="547" mass="63499">MTSQKIILPLYIQKIIIKILCKFINNNNKVLDTLGFKNYRDSEKAIKKLMINLALVSHSWFNTFSNNLNVSIDFNYGNSEYSIIKKENVKTLKLHYDHDKHHFYNKNINKKDNKKYEVEIPIGEVLEKLKILKSSSNSSFQNLIIRNIGNSIESIPKLLNPIQTFGTTTTINNNFNEQQIIEKISLLEYKIDQDLAIETLKELETFNVKKLFCITTSGSFKILEDFFKIYARNLKQFLFLKFDNMPNYISQLNEDGSDTNELLPCFKTLFSLNKCKSIVFYGNLFISQCKNNNHLNIYGMQIRLKDIENLLDFKKNDYFESLSLTICFYNLSFFLTPTSIISQSLLSPPQTSPKFSKFSKSSSSSSPEPQISRLFKKCPCGQSQNEDDFKMNWNSLIECLKINTKNLKHLDLSHECKHSLLNPYLNYPIQFYSGIAKILNSIPLLESFSSYCFPSPSTLINELFSAPTSFLETNETIKLGEKLKKPVCSITKFTFFIHKDYYTDAQLTETIQSTSYSLQRHQSITNLKLYLTSSNNYKKNLIFKFEK</sequence>
<dbReference type="GeneID" id="8618480"/>
<organism evidence="1 2">
    <name type="scientific">Dictyostelium discoideum</name>
    <name type="common">Social amoeba</name>
    <dbReference type="NCBI Taxonomy" id="44689"/>
    <lineage>
        <taxon>Eukaryota</taxon>
        <taxon>Amoebozoa</taxon>
        <taxon>Evosea</taxon>
        <taxon>Eumycetozoa</taxon>
        <taxon>Dictyostelia</taxon>
        <taxon>Dictyosteliales</taxon>
        <taxon>Dictyosteliaceae</taxon>
        <taxon>Dictyostelium</taxon>
    </lineage>
</organism>
<dbReference type="Proteomes" id="UP000002195">
    <property type="component" value="Unassembled WGS sequence"/>
</dbReference>
<protein>
    <submittedName>
        <fullName evidence="1">Uncharacterized protein</fullName>
    </submittedName>
</protein>
<dbReference type="KEGG" id="ddi:DDB_G0272474"/>
<dbReference type="RefSeq" id="XP_645314.1">
    <property type="nucleotide sequence ID" value="XM_640222.1"/>
</dbReference>
<name>Q559M0_DICDI</name>
<evidence type="ECO:0000313" key="1">
    <source>
        <dbReference type="EMBL" id="EAL71389.1"/>
    </source>
</evidence>
<dbReference type="InParanoid" id="Q559M0"/>
<evidence type="ECO:0000313" key="2">
    <source>
        <dbReference type="Proteomes" id="UP000002195"/>
    </source>
</evidence>
<dbReference type="dictyBase" id="DDB_G0272474"/>
<dbReference type="VEuPathDB" id="AmoebaDB:DDB_G0272474"/>
<proteinExistence type="predicted"/>
<reference evidence="1 2" key="1">
    <citation type="journal article" date="2005" name="Nature">
        <title>The genome of the social amoeba Dictyostelium discoideum.</title>
        <authorList>
            <consortium name="The Dictyostelium discoideum Sequencing Consortium"/>
            <person name="Eichinger L."/>
            <person name="Pachebat J.A."/>
            <person name="Glockner G."/>
            <person name="Rajandream M.A."/>
            <person name="Sucgang R."/>
            <person name="Berriman M."/>
            <person name="Song J."/>
            <person name="Olsen R."/>
            <person name="Szafranski K."/>
            <person name="Xu Q."/>
            <person name="Tunggal B."/>
            <person name="Kummerfeld S."/>
            <person name="Madera M."/>
            <person name="Konfortov B.A."/>
            <person name="Rivero F."/>
            <person name="Bankier A.T."/>
            <person name="Lehmann R."/>
            <person name="Hamlin N."/>
            <person name="Davies R."/>
            <person name="Gaudet P."/>
            <person name="Fey P."/>
            <person name="Pilcher K."/>
            <person name="Chen G."/>
            <person name="Saunders D."/>
            <person name="Sodergren E."/>
            <person name="Davis P."/>
            <person name="Kerhornou A."/>
            <person name="Nie X."/>
            <person name="Hall N."/>
            <person name="Anjard C."/>
            <person name="Hemphill L."/>
            <person name="Bason N."/>
            <person name="Farbrother P."/>
            <person name="Desany B."/>
            <person name="Just E."/>
            <person name="Morio T."/>
            <person name="Rost R."/>
            <person name="Churcher C."/>
            <person name="Cooper J."/>
            <person name="Haydock S."/>
            <person name="van Driessche N."/>
            <person name="Cronin A."/>
            <person name="Goodhead I."/>
            <person name="Muzny D."/>
            <person name="Mourier T."/>
            <person name="Pain A."/>
            <person name="Lu M."/>
            <person name="Harper D."/>
            <person name="Lindsay R."/>
            <person name="Hauser H."/>
            <person name="James K."/>
            <person name="Quiles M."/>
            <person name="Madan Babu M."/>
            <person name="Saito T."/>
            <person name="Buchrieser C."/>
            <person name="Wardroper A."/>
            <person name="Felder M."/>
            <person name="Thangavelu M."/>
            <person name="Johnson D."/>
            <person name="Knights A."/>
            <person name="Loulseged H."/>
            <person name="Mungall K."/>
            <person name="Oliver K."/>
            <person name="Price C."/>
            <person name="Quail M.A."/>
            <person name="Urushihara H."/>
            <person name="Hernandez J."/>
            <person name="Rabbinowitsch E."/>
            <person name="Steffen D."/>
            <person name="Sanders M."/>
            <person name="Ma J."/>
            <person name="Kohara Y."/>
            <person name="Sharp S."/>
            <person name="Simmonds M."/>
            <person name="Spiegler S."/>
            <person name="Tivey A."/>
            <person name="Sugano S."/>
            <person name="White B."/>
            <person name="Walker D."/>
            <person name="Woodward J."/>
            <person name="Winckler T."/>
            <person name="Tanaka Y."/>
            <person name="Shaulsky G."/>
            <person name="Schleicher M."/>
            <person name="Weinstock G."/>
            <person name="Rosenthal A."/>
            <person name="Cox E.C."/>
            <person name="Chisholm R.L."/>
            <person name="Gibbs R."/>
            <person name="Loomis W.F."/>
            <person name="Platzer M."/>
            <person name="Kay R.R."/>
            <person name="Williams J."/>
            <person name="Dear P.H."/>
            <person name="Noegel A.A."/>
            <person name="Barrell B."/>
            <person name="Kuspa A."/>
        </authorList>
    </citation>
    <scope>NUCLEOTIDE SEQUENCE [LARGE SCALE GENOMIC DNA]</scope>
    <source>
        <strain evidence="1 2">AX4</strain>
    </source>
</reference>
<dbReference type="HOGENOM" id="CLU_020847_0_0_1"/>
<dbReference type="PANTHER" id="PTHR32556">
    <property type="entry name" value="F-BOX DOMAIN-CONTAINING PROTEIN-RELATED-RELATED"/>
    <property type="match status" value="1"/>
</dbReference>
<gene>
    <name evidence="1" type="ORF">DDB_G0272474</name>
</gene>
<keyword evidence="2" id="KW-1185">Reference proteome</keyword>
<comment type="caution">
    <text evidence="1">The sequence shown here is derived from an EMBL/GenBank/DDBJ whole genome shotgun (WGS) entry which is preliminary data.</text>
</comment>
<dbReference type="EMBL" id="AAFI02000008">
    <property type="protein sequence ID" value="EAL71389.1"/>
    <property type="molecule type" value="Genomic_DNA"/>
</dbReference>
<dbReference type="PANTHER" id="PTHR32556:SF7">
    <property type="entry name" value="F-BOX DOMAIN-CONTAINING PROTEIN-RELATED"/>
    <property type="match status" value="1"/>
</dbReference>